<dbReference type="Gene3D" id="1.10.443.10">
    <property type="entry name" value="Intergrase catalytic core"/>
    <property type="match status" value="1"/>
</dbReference>
<evidence type="ECO:0000259" key="5">
    <source>
        <dbReference type="PROSITE" id="PS51900"/>
    </source>
</evidence>
<dbReference type="RefSeq" id="WP_139809663.1">
    <property type="nucleotide sequence ID" value="NZ_JAJNNF010000077.1"/>
</dbReference>
<dbReference type="GO" id="GO:0015074">
    <property type="term" value="P:DNA integration"/>
    <property type="evidence" value="ECO:0007669"/>
    <property type="project" value="InterPro"/>
</dbReference>
<accession>A0A9Q4ZK49</accession>
<evidence type="ECO:0000313" key="7">
    <source>
        <dbReference type="EMBL" id="NKT78169.1"/>
    </source>
</evidence>
<sequence length="368" mass="39920">MASIRVRTRKDGTVYYSVLYRHNGKQTSATYYTPDDAERVKALIEQVGPTKALEIMGATERVSGEQTVTQWISHHIDHLTGIEEATRSRYRRYLELDIDPVMGALPLSAVTETTVAQFIQALTDAKASGKTIKNKHGFLSGALQGAVRAGHLVANPCEGRRLPRADAGKDNATFLTPEEFAVLRDAMTERWRPMTTFLVSTGMRYSEAAALTVGDIDPDAGTVRINKAWKYTSDNTRRLGPPKSRKGVRTINIPAQALTAAGDLDRPHDALVFATQSGDPISAQLYHNKAWRPALKKVEGQLGGKTPSPHDLRHTCASWMIAAGVPLPVIQAHLGHESITTTIGVYGHLDRRSAQAGAAAIGAALDAV</sequence>
<dbReference type="EMBL" id="WUXR01000012">
    <property type="protein sequence ID" value="MBM4567448.1"/>
    <property type="molecule type" value="Genomic_DNA"/>
</dbReference>
<dbReference type="SUPFAM" id="SSF56349">
    <property type="entry name" value="DNA breaking-rejoining enzymes"/>
    <property type="match status" value="1"/>
</dbReference>
<reference evidence="7" key="2">
    <citation type="journal article" date="2020" name="Environ. Microbiol.">
        <title>The novel and transferable erm(51) gene confers Macrolides, Lincosamides, and Streptogramins B (MLSB) resistance to clonal Rhodococcus equi in the environment.</title>
        <authorList>
            <person name="Huber L."/>
            <person name="Giguere S."/>
            <person name="Slovis N.M."/>
            <person name="Alvarez-Narvaez S."/>
            <person name="Hart K.A."/>
            <person name="Greiter M."/>
            <person name="Morris E.R.A."/>
            <person name="Cohen N.D."/>
        </authorList>
    </citation>
    <scope>NUCLEOTIDE SEQUENCE</scope>
    <source>
        <strain evidence="7">Lh_116_1</strain>
    </source>
</reference>
<evidence type="ECO:0000259" key="4">
    <source>
        <dbReference type="PROSITE" id="PS51898"/>
    </source>
</evidence>
<dbReference type="PROSITE" id="PS51900">
    <property type="entry name" value="CB"/>
    <property type="match status" value="1"/>
</dbReference>
<evidence type="ECO:0000256" key="2">
    <source>
        <dbReference type="ARBA" id="ARBA00023172"/>
    </source>
</evidence>
<dbReference type="GO" id="GO:0003677">
    <property type="term" value="F:DNA binding"/>
    <property type="evidence" value="ECO:0007669"/>
    <property type="project" value="UniProtKB-UniRule"/>
</dbReference>
<evidence type="ECO:0000256" key="3">
    <source>
        <dbReference type="PROSITE-ProRule" id="PRU01248"/>
    </source>
</evidence>
<dbReference type="CDD" id="cd01189">
    <property type="entry name" value="INT_ICEBs1_C_like"/>
    <property type="match status" value="1"/>
</dbReference>
<proteinExistence type="predicted"/>
<evidence type="ECO:0000313" key="8">
    <source>
        <dbReference type="Proteomes" id="UP000603463"/>
    </source>
</evidence>
<dbReference type="Gene3D" id="1.10.150.130">
    <property type="match status" value="1"/>
</dbReference>
<protein>
    <submittedName>
        <fullName evidence="7">Tyrosine-type recombinase/integrase</fullName>
    </submittedName>
</protein>
<keyword evidence="2" id="KW-0233">DNA recombination</keyword>
<name>A0A9Q4ZK49_RHOHA</name>
<dbReference type="EMBL" id="WVBC01000030">
    <property type="protein sequence ID" value="NKT78169.1"/>
    <property type="molecule type" value="Genomic_DNA"/>
</dbReference>
<evidence type="ECO:0000313" key="6">
    <source>
        <dbReference type="EMBL" id="MBM4567448.1"/>
    </source>
</evidence>
<dbReference type="InterPro" id="IPR044068">
    <property type="entry name" value="CB"/>
</dbReference>
<dbReference type="InterPro" id="IPR011010">
    <property type="entry name" value="DNA_brk_join_enz"/>
</dbReference>
<dbReference type="InterPro" id="IPR010998">
    <property type="entry name" value="Integrase_recombinase_N"/>
</dbReference>
<organism evidence="7 8">
    <name type="scientific">Rhodococcus hoagii</name>
    <name type="common">Corynebacterium equii</name>
    <dbReference type="NCBI Taxonomy" id="43767"/>
    <lineage>
        <taxon>Bacteria</taxon>
        <taxon>Bacillati</taxon>
        <taxon>Actinomycetota</taxon>
        <taxon>Actinomycetes</taxon>
        <taxon>Mycobacteriales</taxon>
        <taxon>Nocardiaceae</taxon>
        <taxon>Prescottella</taxon>
    </lineage>
</organism>
<dbReference type="PANTHER" id="PTHR30349">
    <property type="entry name" value="PHAGE INTEGRASE-RELATED"/>
    <property type="match status" value="1"/>
</dbReference>
<evidence type="ECO:0000256" key="1">
    <source>
        <dbReference type="ARBA" id="ARBA00023125"/>
    </source>
</evidence>
<dbReference type="GO" id="GO:0006310">
    <property type="term" value="P:DNA recombination"/>
    <property type="evidence" value="ECO:0007669"/>
    <property type="project" value="UniProtKB-KW"/>
</dbReference>
<feature type="domain" description="Tyr recombinase" evidence="4">
    <location>
        <begin position="170"/>
        <end position="360"/>
    </location>
</feature>
<dbReference type="InterPro" id="IPR002104">
    <property type="entry name" value="Integrase_catalytic"/>
</dbReference>
<dbReference type="Proteomes" id="UP000808906">
    <property type="component" value="Unassembled WGS sequence"/>
</dbReference>
<comment type="caution">
    <text evidence="7">The sequence shown here is derived from an EMBL/GenBank/DDBJ whole genome shotgun (WGS) entry which is preliminary data.</text>
</comment>
<keyword evidence="1 3" id="KW-0238">DNA-binding</keyword>
<dbReference type="Pfam" id="PF00589">
    <property type="entry name" value="Phage_integrase"/>
    <property type="match status" value="1"/>
</dbReference>
<feature type="domain" description="Core-binding (CB)" evidence="5">
    <location>
        <begin position="66"/>
        <end position="147"/>
    </location>
</feature>
<dbReference type="InterPro" id="IPR013762">
    <property type="entry name" value="Integrase-like_cat_sf"/>
</dbReference>
<dbReference type="PROSITE" id="PS51898">
    <property type="entry name" value="TYR_RECOMBINASE"/>
    <property type="match status" value="1"/>
</dbReference>
<gene>
    <name evidence="6" type="ORF">GS441_19085</name>
    <name evidence="7" type="ORF">GS882_08635</name>
</gene>
<reference evidence="6" key="1">
    <citation type="submission" date="2019-11" db="EMBL/GenBank/DDBJ databases">
        <title>Spread of Macrolides and rifampicin resistant Rhodococcus equi in clinical isolates in the USA.</title>
        <authorList>
            <person name="Alvarez-Narvaez S."/>
            <person name="Huber L."/>
            <person name="Cohen N.D."/>
            <person name="Slovis N."/>
            <person name="Greiter M."/>
            <person name="Giguere S."/>
            <person name="Hart K."/>
        </authorList>
    </citation>
    <scope>NUCLEOTIDE SEQUENCE</scope>
    <source>
        <strain evidence="6">Lh_17</strain>
    </source>
</reference>
<dbReference type="AlphaFoldDB" id="A0A9Q4ZK49"/>
<dbReference type="InterPro" id="IPR050090">
    <property type="entry name" value="Tyrosine_recombinase_XerCD"/>
</dbReference>
<dbReference type="Proteomes" id="UP000603463">
    <property type="component" value="Unassembled WGS sequence"/>
</dbReference>